<feature type="transmembrane region" description="Helical" evidence="8">
    <location>
        <begin position="374"/>
        <end position="393"/>
    </location>
</feature>
<evidence type="ECO:0000256" key="7">
    <source>
        <dbReference type="SAM" id="MobiDB-lite"/>
    </source>
</evidence>
<evidence type="ECO:0000259" key="9">
    <source>
        <dbReference type="Pfam" id="PF03176"/>
    </source>
</evidence>
<dbReference type="PANTHER" id="PTHR33406:SF11">
    <property type="entry name" value="MEMBRANE PROTEIN SCO6666-RELATED"/>
    <property type="match status" value="1"/>
</dbReference>
<feature type="domain" description="Membrane transport protein MMPL" evidence="9">
    <location>
        <begin position="475"/>
        <end position="690"/>
    </location>
</feature>
<name>A0A6B8VWK0_9CORY</name>
<keyword evidence="4 8" id="KW-0812">Transmembrane</keyword>
<feature type="transmembrane region" description="Helical" evidence="8">
    <location>
        <begin position="657"/>
        <end position="677"/>
    </location>
</feature>
<evidence type="ECO:0000256" key="2">
    <source>
        <dbReference type="ARBA" id="ARBA00010157"/>
    </source>
</evidence>
<dbReference type="KEGG" id="cok:COCCU_13070"/>
<evidence type="ECO:0000256" key="1">
    <source>
        <dbReference type="ARBA" id="ARBA00004651"/>
    </source>
</evidence>
<reference evidence="10 11" key="1">
    <citation type="submission" date="2019-11" db="EMBL/GenBank/DDBJ databases">
        <title>Complete genome sequence of Corynebacterium kalinowskii 1959, a novel Corynebacterium species isolated from soil of a small paddock in Vilsendorf, Germany.</title>
        <authorList>
            <person name="Schaffert L."/>
            <person name="Ruwe M."/>
            <person name="Milse J."/>
            <person name="Hanuschka K."/>
            <person name="Ortseifen V."/>
            <person name="Droste J."/>
            <person name="Brandt D."/>
            <person name="Schlueter L."/>
            <person name="Kutter Y."/>
            <person name="Vinke S."/>
            <person name="Viehoefer P."/>
            <person name="Jacob L."/>
            <person name="Luebke N.-C."/>
            <person name="Schulte-Berndt E."/>
            <person name="Hain C."/>
            <person name="Linder M."/>
            <person name="Schmidt P."/>
            <person name="Wollenschlaeger L."/>
            <person name="Luttermann T."/>
            <person name="Thieme E."/>
            <person name="Hassa J."/>
            <person name="Haak M."/>
            <person name="Wittchen M."/>
            <person name="Mentz A."/>
            <person name="Persicke M."/>
            <person name="Busche T."/>
            <person name="Ruckert C."/>
        </authorList>
    </citation>
    <scope>NUCLEOTIDE SEQUENCE [LARGE SCALE GENOMIC DNA]</scope>
    <source>
        <strain evidence="10 11">2039</strain>
    </source>
</reference>
<evidence type="ECO:0000256" key="6">
    <source>
        <dbReference type="ARBA" id="ARBA00023136"/>
    </source>
</evidence>
<dbReference type="RefSeq" id="WP_156232102.1">
    <property type="nucleotide sequence ID" value="NZ_CP046455.1"/>
</dbReference>
<accession>A0A6B8VWK0</accession>
<evidence type="ECO:0000256" key="3">
    <source>
        <dbReference type="ARBA" id="ARBA00022475"/>
    </source>
</evidence>
<dbReference type="SUPFAM" id="SSF82866">
    <property type="entry name" value="Multidrug efflux transporter AcrB transmembrane domain"/>
    <property type="match status" value="2"/>
</dbReference>
<evidence type="ECO:0000256" key="4">
    <source>
        <dbReference type="ARBA" id="ARBA00022692"/>
    </source>
</evidence>
<keyword evidence="5 8" id="KW-1133">Transmembrane helix</keyword>
<comment type="similarity">
    <text evidence="2">Belongs to the resistance-nodulation-cell division (RND) (TC 2.A.6) family. MmpL subfamily.</text>
</comment>
<keyword evidence="3" id="KW-1003">Cell membrane</keyword>
<dbReference type="InterPro" id="IPR004869">
    <property type="entry name" value="MMPL_dom"/>
</dbReference>
<gene>
    <name evidence="10" type="primary">ydfJ3</name>
    <name evidence="10" type="ORF">COCCU_13070</name>
</gene>
<evidence type="ECO:0000313" key="10">
    <source>
        <dbReference type="EMBL" id="QGU08513.1"/>
    </source>
</evidence>
<dbReference type="GO" id="GO:0005886">
    <property type="term" value="C:plasma membrane"/>
    <property type="evidence" value="ECO:0007669"/>
    <property type="project" value="UniProtKB-SubCell"/>
</dbReference>
<feature type="region of interest" description="Disordered" evidence="7">
    <location>
        <begin position="717"/>
        <end position="766"/>
    </location>
</feature>
<comment type="subcellular location">
    <subcellularLocation>
        <location evidence="1">Cell membrane</location>
        <topology evidence="1">Multi-pass membrane protein</topology>
    </subcellularLocation>
</comment>
<dbReference type="EMBL" id="CP046455">
    <property type="protein sequence ID" value="QGU08513.1"/>
    <property type="molecule type" value="Genomic_DNA"/>
</dbReference>
<feature type="transmembrane region" description="Helical" evidence="8">
    <location>
        <begin position="521"/>
        <end position="541"/>
    </location>
</feature>
<feature type="transmembrane region" description="Helical" evidence="8">
    <location>
        <begin position="211"/>
        <end position="234"/>
    </location>
</feature>
<protein>
    <submittedName>
        <fullName evidence="10">Membrane protein YdfJ</fullName>
    </submittedName>
</protein>
<feature type="transmembrane region" description="Helical" evidence="8">
    <location>
        <begin position="310"/>
        <end position="334"/>
    </location>
</feature>
<dbReference type="AlphaFoldDB" id="A0A6B8VWK0"/>
<feature type="transmembrane region" description="Helical" evidence="8">
    <location>
        <begin position="281"/>
        <end position="303"/>
    </location>
</feature>
<dbReference type="Pfam" id="PF03176">
    <property type="entry name" value="MMPL"/>
    <property type="match status" value="2"/>
</dbReference>
<feature type="transmembrane region" description="Helical" evidence="8">
    <location>
        <begin position="241"/>
        <end position="261"/>
    </location>
</feature>
<keyword evidence="11" id="KW-1185">Reference proteome</keyword>
<organism evidence="10 11">
    <name type="scientific">Corynebacterium occultum</name>
    <dbReference type="NCBI Taxonomy" id="2675219"/>
    <lineage>
        <taxon>Bacteria</taxon>
        <taxon>Bacillati</taxon>
        <taxon>Actinomycetota</taxon>
        <taxon>Actinomycetes</taxon>
        <taxon>Mycobacteriales</taxon>
        <taxon>Corynebacteriaceae</taxon>
        <taxon>Corynebacterium</taxon>
    </lineage>
</organism>
<feature type="compositionally biased region" description="Basic and acidic residues" evidence="7">
    <location>
        <begin position="744"/>
        <end position="763"/>
    </location>
</feature>
<feature type="transmembrane region" description="Helical" evidence="8">
    <location>
        <begin position="187"/>
        <end position="205"/>
    </location>
</feature>
<feature type="compositionally biased region" description="Low complexity" evidence="7">
    <location>
        <begin position="725"/>
        <end position="742"/>
    </location>
</feature>
<feature type="transmembrane region" description="Helical" evidence="8">
    <location>
        <begin position="632"/>
        <end position="650"/>
    </location>
</feature>
<dbReference type="PANTHER" id="PTHR33406">
    <property type="entry name" value="MEMBRANE PROTEIN MJ1562-RELATED"/>
    <property type="match status" value="1"/>
</dbReference>
<dbReference type="Proteomes" id="UP000424462">
    <property type="component" value="Chromosome"/>
</dbReference>
<dbReference type="InterPro" id="IPR050545">
    <property type="entry name" value="Mycobact_MmpL"/>
</dbReference>
<evidence type="ECO:0000256" key="8">
    <source>
        <dbReference type="SAM" id="Phobius"/>
    </source>
</evidence>
<evidence type="ECO:0000256" key="5">
    <source>
        <dbReference type="ARBA" id="ARBA00022989"/>
    </source>
</evidence>
<proteinExistence type="inferred from homology"/>
<feature type="transmembrane region" description="Helical" evidence="8">
    <location>
        <begin position="573"/>
        <end position="596"/>
    </location>
</feature>
<feature type="transmembrane region" description="Helical" evidence="8">
    <location>
        <begin position="15"/>
        <end position="33"/>
    </location>
</feature>
<keyword evidence="6 8" id="KW-0472">Membrane</keyword>
<feature type="transmembrane region" description="Helical" evidence="8">
    <location>
        <begin position="547"/>
        <end position="566"/>
    </location>
</feature>
<evidence type="ECO:0000313" key="11">
    <source>
        <dbReference type="Proteomes" id="UP000424462"/>
    </source>
</evidence>
<dbReference type="Gene3D" id="1.20.1640.10">
    <property type="entry name" value="Multidrug efflux transporter AcrB transmembrane domain"/>
    <property type="match status" value="2"/>
</dbReference>
<feature type="domain" description="Membrane transport protein MMPL" evidence="9">
    <location>
        <begin position="61"/>
        <end position="364"/>
    </location>
</feature>
<sequence length="811" mass="87191">MFEKWGELTYRYRKVVPWVIIATILVVHLAFGMRLGERMSQEGWEDPGADSTIASVIELDTFGRDDSGDVILQFEAPEGITLNDPTLFNILATHLRELKAEHPEQIAHVTSYFDTRNAQLITEDGTTAFAAIGLVGDGEQTLKDFRAIEDQLVGDPPEGVTVTVAGATAVADALDDGMSADILRAEVIALPVVAILLLFVFGSVVAATMPLIVGVLSILGSLGILSIIAGFAQINVFSQSVVTLLGLGLAIDYGLFMVSRFREELDKGRDVRSAVVVTTATAGSTVVFSAAMVAVALSSLLLFPQAFLKSVAYGAISAVGLAALLSITVLPAIFGMLGHNIDKWSVRRTSRQARRLEDTIWYRIPAWSMKHAKLVTAGIALALLALTFPIIGIKLGGINETYLPPDNETRVAQEQFNENFPQFRTEPIKLVVTNATNDQLVQVYQQANQVSGLTGRFSPSTATQEGTTVLSAGIEDREQNAQVIEQLRQIEAPEGVEIYIGGTPAMEVESIEALFEKLPWMALYMVVATFILMALVFGSVVLPAKAVIMSVLGLGATLGILTLMFVDGVGSSLFNFSPGPLMSPVLVLIIAIVYGLSTDYEVFLVSRMVEARDKGASTDEAIRTGTARTGSIITAAALIMIVVAAAFGFSEIVMMKYIAFGMIAALFLDATVIRMLLVPAVMHLLRDDNWWAPGFVKTAYAKLGHGAEPTALALDGAPKPPAPEPALVGAPTAAAATAAASPEPKPEPEPVAEKVAEDVDKNGEPIYEAEIVEENESAYQGRRRRNTEAVPFAELMKRLELERQKRGEIEK</sequence>